<dbReference type="OMA" id="KEVEECW"/>
<accession>G0MUP8</accession>
<dbReference type="eggNOG" id="ENOG502TJV5">
    <property type="taxonomic scope" value="Eukaryota"/>
</dbReference>
<dbReference type="InParanoid" id="G0MUP8"/>
<dbReference type="EMBL" id="GL379813">
    <property type="protein sequence ID" value="EGT44415.1"/>
    <property type="molecule type" value="Genomic_DNA"/>
</dbReference>
<feature type="compositionally biased region" description="Polar residues" evidence="1">
    <location>
        <begin position="312"/>
        <end position="331"/>
    </location>
</feature>
<gene>
    <name evidence="2" type="ORF">CAEBREN_22640</name>
</gene>
<name>G0MUP8_CAEBE</name>
<evidence type="ECO:0000313" key="2">
    <source>
        <dbReference type="EMBL" id="EGT44415.1"/>
    </source>
</evidence>
<feature type="compositionally biased region" description="Basic and acidic residues" evidence="1">
    <location>
        <begin position="271"/>
        <end position="304"/>
    </location>
</feature>
<organism evidence="3">
    <name type="scientific">Caenorhabditis brenneri</name>
    <name type="common">Nematode worm</name>
    <dbReference type="NCBI Taxonomy" id="135651"/>
    <lineage>
        <taxon>Eukaryota</taxon>
        <taxon>Metazoa</taxon>
        <taxon>Ecdysozoa</taxon>
        <taxon>Nematoda</taxon>
        <taxon>Chromadorea</taxon>
        <taxon>Rhabditida</taxon>
        <taxon>Rhabditina</taxon>
        <taxon>Rhabditomorpha</taxon>
        <taxon>Rhabditoidea</taxon>
        <taxon>Rhabditidae</taxon>
        <taxon>Peloderinae</taxon>
        <taxon>Caenorhabditis</taxon>
    </lineage>
</organism>
<sequence length="355" mass="42143">MDSKTNEPKLKNPPIRPFLLEITPEKLVVSSKEYLEVTIRNPTKETYNVYVYFDSFFWLMERHLADFTKNRGDSKSMCFDSKVLEPGDTHSFSIGYHNAEYTIPRYPMEHCDCVDDCWPVCLIHTGLDVKVPPCERKNYNYERPEGVLIVRYGSICDSEWNDSDPMKRMVLYLKDETEEYKKYREQFAEIRKNQERRARWGHVLVNEKCRTYKRFRDLDGKIREFGDEEWERDVPTNLKQLDDLSDEQILKMRKERKERIEEYFRKLDEPVEKKSEKKQKEKEAVKEKSKVKTVEKSKRPEDPPQKVPAPSKPNSMESKVASTETPSTNNKPVELPDKKNEQKKKKKSNPCCTIM</sequence>
<dbReference type="AlphaFoldDB" id="G0MUP8"/>
<evidence type="ECO:0000256" key="1">
    <source>
        <dbReference type="SAM" id="MobiDB-lite"/>
    </source>
</evidence>
<keyword evidence="3" id="KW-1185">Reference proteome</keyword>
<evidence type="ECO:0000313" key="3">
    <source>
        <dbReference type="Proteomes" id="UP000008068"/>
    </source>
</evidence>
<feature type="region of interest" description="Disordered" evidence="1">
    <location>
        <begin position="271"/>
        <end position="355"/>
    </location>
</feature>
<dbReference type="HOGENOM" id="CLU_056813_0_0_1"/>
<proteinExistence type="predicted"/>
<protein>
    <submittedName>
        <fullName evidence="2">Uncharacterized protein</fullName>
    </submittedName>
</protein>
<reference evidence="3" key="1">
    <citation type="submission" date="2011-07" db="EMBL/GenBank/DDBJ databases">
        <authorList>
            <consortium name="Caenorhabditis brenneri Sequencing and Analysis Consortium"/>
            <person name="Wilson R.K."/>
        </authorList>
    </citation>
    <scope>NUCLEOTIDE SEQUENCE [LARGE SCALE GENOMIC DNA]</scope>
    <source>
        <strain evidence="3">PB2801</strain>
    </source>
</reference>
<dbReference type="Proteomes" id="UP000008068">
    <property type="component" value="Unassembled WGS sequence"/>
</dbReference>